<dbReference type="SMART" id="SM01359">
    <property type="entry name" value="A2M_N_2"/>
    <property type="match status" value="1"/>
</dbReference>
<name>A0A495EAW4_9FLAO</name>
<dbReference type="InterPro" id="IPR051802">
    <property type="entry name" value="YfhM-like"/>
</dbReference>
<dbReference type="Pfam" id="PF00207">
    <property type="entry name" value="A2M"/>
    <property type="match status" value="1"/>
</dbReference>
<evidence type="ECO:0000259" key="3">
    <source>
        <dbReference type="SMART" id="SM01359"/>
    </source>
</evidence>
<dbReference type="SMART" id="SM01419">
    <property type="entry name" value="Thiol-ester_cl"/>
    <property type="match status" value="1"/>
</dbReference>
<dbReference type="InterPro" id="IPR041246">
    <property type="entry name" value="Bact_MG10"/>
</dbReference>
<feature type="domain" description="Alpha-2-macroglobulin bait region" evidence="3">
    <location>
        <begin position="969"/>
        <end position="1109"/>
    </location>
</feature>
<reference evidence="5 6" key="1">
    <citation type="submission" date="2018-10" db="EMBL/GenBank/DDBJ databases">
        <title>Genomic Encyclopedia of Archaeal and Bacterial Type Strains, Phase II (KMG-II): from individual species to whole genera.</title>
        <authorList>
            <person name="Goeker M."/>
        </authorList>
    </citation>
    <scope>NUCLEOTIDE SEQUENCE [LARGE SCALE GENOMIC DNA]</scope>
    <source>
        <strain evidence="5 6">DSM 25230</strain>
    </source>
</reference>
<dbReference type="InterPro" id="IPR008930">
    <property type="entry name" value="Terpenoid_cyclase/PrenylTrfase"/>
</dbReference>
<dbReference type="Pfam" id="PF07703">
    <property type="entry name" value="A2M_BRD"/>
    <property type="match status" value="1"/>
</dbReference>
<protein>
    <submittedName>
        <fullName evidence="5">Alpha-2-macroglobulin family protein</fullName>
    </submittedName>
</protein>
<sequence>MKNTITILTIIFFAQMMQSQKSSNSFEALWQKVEQLENEALTKSALEVVQTISKKASKENNTAQKIKALLHASKYAMTLEEDAQLKIISDFNTEIENASFPTKNVLESYLANLYWQYFQQNRYQFYNRTNTENKVNSKDFRTWDLTTLFHEINLHFSNSLLYTKGLQEIPITQFYTILHHQTNSETFRPTLFDALAHNALEFYKTNETSITRPADKFEINNDNYLCDASIFIKEKIDTKDKTSLEFRALEIYQQLLSFHFNDTSLKAFANIDIERLKYVYGNAVIKDKDLKYLHTLQNNAENYKKEAISALYNYEIATLYQQWGVTYNSTNTNNKWKLKEALTLCEQTISSFPKSYGADQCRSLKASILGKSIQVTAEEYIPTNKPSKILVTYKNHENLELSAIKINSSELQKLSKLYPEKKQLDFIKTLKVHKQWNATLPNEQDYQTHSVEVLIPELESSHYLFLVESKDDNVSFAYKALQVTNMALVETRTPDFYRYQIIDRTNGKPKPNTNLKFTYRIDYNGKKLTENLKTDKLGFAQIALSKQGWSDVHIEAKNTDDKAFFGEFYINQKYNRNSPSVTNSCFLFTDRSIYRPGQPLYFKGIALQKGKEKSTLLVNTNVTVTLRDANYQEVKKVDFKTNEYGSFSGDFILPNNGLTGNFSIYVSSSKSNLNGTTNFSVEEYKRPKFETSFNPITETYKVNDSIKVTGKAIAFSGSSITNAKVSYRVKRVVYFPRWYYWSYRPYRHIEPQEITHGEVTSNDSGLYDITFKAIPDNSLDKADSPTFSYEVTADVTDINGETHSTSTVVQVGYHTLTATVNILNLLDKENKNNTIQVYTQNLNGSAVSTKGTIKIYKLKAPNFVLRTRPWNAPDYNAWNKEEFKKLFPNESYSDEHNSDTWKKGEMVWQSTFNTEKSTELKLNSIKDWESGKYRIELETKDKFGNLVKDVASTTLYSDKDKKLADNQLFHMKTDKPSYAIGDKVKLSLFSNVKDLDVTLFIEKSGKLVNTQIINIKGTSKTITIPVEKNDLGGFSISYSFSAYNSFISSNINISVPYPKKDLEIETLTFRDKLQPGTEETWSFKIKGAKGEKVSAELLASMYDASLDSFRGHNWYFSPNAQPYYYSQCSINGYNSFNTTYFNSYNLFNNGYSYKQQYYDSFQWFGLQFGYANYGRSRRMVKSGAPMPIMESNVEVAEMAMEDSEGEMDAVVGYTSEKKISKPESKRKDKETIEDNSKKEEPVKIRTNLQETAFFFPHLQTDAAGNVTFSFTTPEALTKWKLQLLAHNKTGESAISTMHTITQKELMVVPNAPRFLREGDDIIISSKIANLTDKKLSGMAELKLTDVLTGKSISDTLIGSKTRLPFTVDSLNNTQVSWKLNIPEGLQGLQYTVIAKAGDFSDGEQNVLPVLSNRMLVTETLPMWVRSNQSKTFTLDKLVSTPLNDPSTTLKHHKLTLEITSNPAWYAVQALPYLMEYPYECNEQTFSRYYANALASHIANSNPRIQEVFKQWATSTGSTDALVSNLEKNQELKSLLIQETPWLRDAQSETEQKKRIALLFNLNKMQNEQATALLKLQQNQMSSGAWPWFKGGRENRFITQHIVSGLGHLKQLQVTENNKEVSAMLKKAISYLDREFVKEYEYMKKHATNIKDNHLTSTQIHYLYMRSFFTEYKKSKKVAGITDYYLGQTKKYWKANSLYRKGMLALISHRAKDATTASKILRSLKENSITSDELGMYWKENTNSWYWYQAPIETQALLIEAFSEIENDITTVDNLKIWLLKNKQTNQWKTTKATTEAVYALLLQGSDWLSVSETVDVLIGGNKIAPEKLKEVKTEAGTGYYKTTWNTNEINNSLGEVNISKKGNGIAWGALYWQYFEDLDKITSAKTPLQLKKKLFLKKNTDTGEQLSEITSKTNIKVGDLVRVRIELKADRTMQYIHMKDMRAAGFEPVNVFSQYKWQDGLGYYESTKDASTNFFFDYLPKGIYVFEYDVLVNNAGDFSNGITTIQSMYAPEFSSHSEGIRVKIE</sequence>
<dbReference type="Proteomes" id="UP000269412">
    <property type="component" value="Unassembled WGS sequence"/>
</dbReference>
<dbReference type="SMART" id="SM01360">
    <property type="entry name" value="A2M"/>
    <property type="match status" value="1"/>
</dbReference>
<proteinExistence type="inferred from homology"/>
<dbReference type="InterPro" id="IPR047565">
    <property type="entry name" value="Alpha-macroglob_thiol-ester_cl"/>
</dbReference>
<feature type="region of interest" description="Disordered" evidence="2">
    <location>
        <begin position="1218"/>
        <end position="1242"/>
    </location>
</feature>
<keyword evidence="6" id="KW-1185">Reference proteome</keyword>
<feature type="domain" description="Alpha-2-macroglobulin" evidence="4">
    <location>
        <begin position="1251"/>
        <end position="1341"/>
    </location>
</feature>
<dbReference type="PANTHER" id="PTHR40094">
    <property type="entry name" value="ALPHA-2-MACROGLOBULIN HOMOLOG"/>
    <property type="match status" value="1"/>
</dbReference>
<dbReference type="Pfam" id="PF01835">
    <property type="entry name" value="MG2"/>
    <property type="match status" value="1"/>
</dbReference>
<organism evidence="5 6">
    <name type="scientific">Maribacter vaceletii</name>
    <dbReference type="NCBI Taxonomy" id="1206816"/>
    <lineage>
        <taxon>Bacteria</taxon>
        <taxon>Pseudomonadati</taxon>
        <taxon>Bacteroidota</taxon>
        <taxon>Flavobacteriia</taxon>
        <taxon>Flavobacteriales</taxon>
        <taxon>Flavobacteriaceae</taxon>
        <taxon>Maribacter</taxon>
    </lineage>
</organism>
<evidence type="ECO:0000259" key="4">
    <source>
        <dbReference type="SMART" id="SM01360"/>
    </source>
</evidence>
<dbReference type="InterPro" id="IPR011625">
    <property type="entry name" value="A2M_N_BRD"/>
</dbReference>
<dbReference type="Pfam" id="PF17973">
    <property type="entry name" value="bMG10"/>
    <property type="match status" value="1"/>
</dbReference>
<dbReference type="Gene3D" id="1.50.10.20">
    <property type="match status" value="1"/>
</dbReference>
<dbReference type="InterPro" id="IPR002890">
    <property type="entry name" value="MG2"/>
</dbReference>
<comment type="caution">
    <text evidence="5">The sequence shown here is derived from an EMBL/GenBank/DDBJ whole genome shotgun (WGS) entry which is preliminary data.</text>
</comment>
<dbReference type="GO" id="GO:0004866">
    <property type="term" value="F:endopeptidase inhibitor activity"/>
    <property type="evidence" value="ECO:0007669"/>
    <property type="project" value="InterPro"/>
</dbReference>
<dbReference type="RefSeq" id="WP_170146680.1">
    <property type="nucleotide sequence ID" value="NZ_RBIQ01000007.1"/>
</dbReference>
<dbReference type="Gene3D" id="2.60.40.1930">
    <property type="match status" value="1"/>
</dbReference>
<evidence type="ECO:0000256" key="1">
    <source>
        <dbReference type="ARBA" id="ARBA00010556"/>
    </source>
</evidence>
<comment type="similarity">
    <text evidence="1">Belongs to the protease inhibitor I39 (alpha-2-macroglobulin) family. Bacterial alpha-2-macroglobulin subfamily.</text>
</comment>
<dbReference type="SUPFAM" id="SSF48239">
    <property type="entry name" value="Terpenoid cyclases/Protein prenyltransferases"/>
    <property type="match status" value="1"/>
</dbReference>
<dbReference type="PANTHER" id="PTHR40094:SF1">
    <property type="entry name" value="UBIQUITIN DOMAIN-CONTAINING PROTEIN"/>
    <property type="match status" value="1"/>
</dbReference>
<evidence type="ECO:0000313" key="6">
    <source>
        <dbReference type="Proteomes" id="UP000269412"/>
    </source>
</evidence>
<evidence type="ECO:0000256" key="2">
    <source>
        <dbReference type="SAM" id="MobiDB-lite"/>
    </source>
</evidence>
<dbReference type="InterPro" id="IPR001599">
    <property type="entry name" value="Macroglobln_a2"/>
</dbReference>
<accession>A0A495EAW4</accession>
<gene>
    <name evidence="5" type="ORF">CLV91_0101</name>
</gene>
<evidence type="ECO:0000313" key="5">
    <source>
        <dbReference type="EMBL" id="RKR14032.1"/>
    </source>
</evidence>
<dbReference type="EMBL" id="RBIQ01000007">
    <property type="protein sequence ID" value="RKR14032.1"/>
    <property type="molecule type" value="Genomic_DNA"/>
</dbReference>